<dbReference type="InterPro" id="IPR006153">
    <property type="entry name" value="Cation/H_exchanger_TM"/>
</dbReference>
<feature type="transmembrane region" description="Helical" evidence="12">
    <location>
        <begin position="353"/>
        <end position="376"/>
    </location>
</feature>
<keyword evidence="11" id="KW-0739">Sodium transport</keyword>
<keyword evidence="9" id="KW-0406">Ion transport</keyword>
<feature type="domain" description="Cation/H+ exchanger transmembrane" evidence="13">
    <location>
        <begin position="20"/>
        <end position="370"/>
    </location>
</feature>
<evidence type="ECO:0000313" key="14">
    <source>
        <dbReference type="EMBL" id="GCC51500.1"/>
    </source>
</evidence>
<feature type="transmembrane region" description="Helical" evidence="12">
    <location>
        <begin position="167"/>
        <end position="187"/>
    </location>
</feature>
<keyword evidence="3" id="KW-0813">Transport</keyword>
<evidence type="ECO:0000256" key="7">
    <source>
        <dbReference type="ARBA" id="ARBA00022989"/>
    </source>
</evidence>
<feature type="transmembrane region" description="Helical" evidence="12">
    <location>
        <begin position="199"/>
        <end position="216"/>
    </location>
</feature>
<evidence type="ECO:0000259" key="13">
    <source>
        <dbReference type="Pfam" id="PF00999"/>
    </source>
</evidence>
<evidence type="ECO:0000256" key="6">
    <source>
        <dbReference type="ARBA" id="ARBA00022692"/>
    </source>
</evidence>
<evidence type="ECO:0000256" key="9">
    <source>
        <dbReference type="ARBA" id="ARBA00023065"/>
    </source>
</evidence>
<comment type="caution">
    <text evidence="14">The sequence shown here is derived from an EMBL/GenBank/DDBJ whole genome shotgun (WGS) entry which is preliminary data.</text>
</comment>
<dbReference type="EMBL" id="BHXQ01000003">
    <property type="protein sequence ID" value="GCC51500.1"/>
    <property type="molecule type" value="Genomic_DNA"/>
</dbReference>
<evidence type="ECO:0000256" key="5">
    <source>
        <dbReference type="ARBA" id="ARBA00022475"/>
    </source>
</evidence>
<evidence type="ECO:0000256" key="2">
    <source>
        <dbReference type="ARBA" id="ARBA00007367"/>
    </source>
</evidence>
<feature type="transmembrane region" description="Helical" evidence="12">
    <location>
        <begin position="285"/>
        <end position="309"/>
    </location>
</feature>
<sequence length="382" mass="41677">MLLAIITSIALIAVGKTYPVFSTYVSGLVSSIDFPSVLMGAMLNFLLFAGAIHISMQDLAKQKLPILILSTLGVIVSTFLVGSLMYALLLQLGLDVPLIQCLVFGALISPTDPLAVIAILKRAKIRKHLEVKIAGESLFNDGVSVLLFAILLQLAQGSEVDITFKNVAGLFVQEMIGGLVIGFLLGYIGSQGIKRINDYQVTVLITVAIVMGGYMITRFLHISGPLTMAAAGLVIGNYGKKTAMSITDKDYLDKFWEMIDEILNAILFMIIGLELLLIPNIQQDWIIGLVSILIVLLSRYVSIWLPMWVIPKIERFDGRTMAVLVWGGLRGGVSIALALSIDTHLNQNLFLSATYYVVVFSIVVQGLSMGKLITFINRKQKV</sequence>
<evidence type="ECO:0000256" key="1">
    <source>
        <dbReference type="ARBA" id="ARBA00004651"/>
    </source>
</evidence>
<dbReference type="PANTHER" id="PTHR10110:SF195">
    <property type="entry name" value="NA(+)_H(+) ANTIPORTER NHAS2"/>
    <property type="match status" value="1"/>
</dbReference>
<evidence type="ECO:0000256" key="12">
    <source>
        <dbReference type="SAM" id="Phobius"/>
    </source>
</evidence>
<feature type="transmembrane region" description="Helical" evidence="12">
    <location>
        <begin position="96"/>
        <end position="117"/>
    </location>
</feature>
<comment type="similarity">
    <text evidence="2">Belongs to the monovalent cation:proton antiporter 1 (CPA1) transporter (TC 2.A.36) family.</text>
</comment>
<feature type="transmembrane region" description="Helical" evidence="12">
    <location>
        <begin position="66"/>
        <end position="90"/>
    </location>
</feature>
<proteinExistence type="inferred from homology"/>
<evidence type="ECO:0000256" key="8">
    <source>
        <dbReference type="ARBA" id="ARBA00023053"/>
    </source>
</evidence>
<feature type="transmembrane region" description="Helical" evidence="12">
    <location>
        <begin position="138"/>
        <end position="155"/>
    </location>
</feature>
<keyword evidence="10 12" id="KW-0472">Membrane</keyword>
<dbReference type="AlphaFoldDB" id="A0A401U9E3"/>
<accession>A0A401U9E3</accession>
<comment type="subcellular location">
    <subcellularLocation>
        <location evidence="1">Cell membrane</location>
        <topology evidence="1">Multi-pass membrane protein</topology>
    </subcellularLocation>
</comment>
<organism evidence="14 15">
    <name type="scientific">Chryseotalea sanaruensis</name>
    <dbReference type="NCBI Taxonomy" id="2482724"/>
    <lineage>
        <taxon>Bacteria</taxon>
        <taxon>Pseudomonadati</taxon>
        <taxon>Bacteroidota</taxon>
        <taxon>Cytophagia</taxon>
        <taxon>Cytophagales</taxon>
        <taxon>Chryseotaleaceae</taxon>
        <taxon>Chryseotalea</taxon>
    </lineage>
</organism>
<name>A0A401U9E3_9BACT</name>
<gene>
    <name evidence="14" type="ORF">SanaruYs_17250</name>
</gene>
<dbReference type="InterPro" id="IPR018422">
    <property type="entry name" value="Cation/H_exchanger_CPA1"/>
</dbReference>
<dbReference type="GO" id="GO:0015385">
    <property type="term" value="F:sodium:proton antiporter activity"/>
    <property type="evidence" value="ECO:0007669"/>
    <property type="project" value="InterPro"/>
</dbReference>
<keyword evidence="6 12" id="KW-0812">Transmembrane</keyword>
<dbReference type="Gene3D" id="6.10.140.1330">
    <property type="match status" value="1"/>
</dbReference>
<keyword evidence="7 12" id="KW-1133">Transmembrane helix</keyword>
<feature type="transmembrane region" description="Helical" evidence="12">
    <location>
        <begin position="261"/>
        <end position="279"/>
    </location>
</feature>
<dbReference type="Proteomes" id="UP000288227">
    <property type="component" value="Unassembled WGS sequence"/>
</dbReference>
<evidence type="ECO:0000256" key="10">
    <source>
        <dbReference type="ARBA" id="ARBA00023136"/>
    </source>
</evidence>
<keyword evidence="4" id="KW-0050">Antiport</keyword>
<evidence type="ECO:0000256" key="3">
    <source>
        <dbReference type="ARBA" id="ARBA00022448"/>
    </source>
</evidence>
<keyword evidence="15" id="KW-1185">Reference proteome</keyword>
<keyword evidence="8" id="KW-0915">Sodium</keyword>
<evidence type="ECO:0000256" key="11">
    <source>
        <dbReference type="ARBA" id="ARBA00023201"/>
    </source>
</evidence>
<feature type="transmembrane region" description="Helical" evidence="12">
    <location>
        <begin position="34"/>
        <end position="54"/>
    </location>
</feature>
<dbReference type="GO" id="GO:0098719">
    <property type="term" value="P:sodium ion import across plasma membrane"/>
    <property type="evidence" value="ECO:0007669"/>
    <property type="project" value="TreeGrafter"/>
</dbReference>
<dbReference type="Pfam" id="PF00999">
    <property type="entry name" value="Na_H_Exchanger"/>
    <property type="match status" value="1"/>
</dbReference>
<evidence type="ECO:0000256" key="4">
    <source>
        <dbReference type="ARBA" id="ARBA00022449"/>
    </source>
</evidence>
<keyword evidence="5" id="KW-1003">Cell membrane</keyword>
<dbReference type="GO" id="GO:0051453">
    <property type="term" value="P:regulation of intracellular pH"/>
    <property type="evidence" value="ECO:0007669"/>
    <property type="project" value="TreeGrafter"/>
</dbReference>
<dbReference type="PANTHER" id="PTHR10110">
    <property type="entry name" value="SODIUM/HYDROGEN EXCHANGER"/>
    <property type="match status" value="1"/>
</dbReference>
<reference evidence="14 15" key="1">
    <citation type="submission" date="2018-11" db="EMBL/GenBank/DDBJ databases">
        <title>Chryseotalea sanarue gen. nov., sp., nov., a member of the family Cytophagaceae, isolated from a brackish lake in Hamamatsu Japan.</title>
        <authorList>
            <person name="Maejima Y."/>
            <person name="Iino T."/>
            <person name="Muraguchi Y."/>
            <person name="Fukuda K."/>
            <person name="Ohkuma M."/>
            <person name="Moriuchi R."/>
            <person name="Dohra H."/>
            <person name="Kimbara K."/>
            <person name="Shintani M."/>
        </authorList>
    </citation>
    <scope>NUCLEOTIDE SEQUENCE [LARGE SCALE GENOMIC DNA]</scope>
    <source>
        <strain evidence="14 15">Ys</strain>
    </source>
</reference>
<evidence type="ECO:0000313" key="15">
    <source>
        <dbReference type="Proteomes" id="UP000288227"/>
    </source>
</evidence>
<dbReference type="GO" id="GO:0015386">
    <property type="term" value="F:potassium:proton antiporter activity"/>
    <property type="evidence" value="ECO:0007669"/>
    <property type="project" value="TreeGrafter"/>
</dbReference>
<dbReference type="GO" id="GO:0005886">
    <property type="term" value="C:plasma membrane"/>
    <property type="evidence" value="ECO:0007669"/>
    <property type="project" value="UniProtKB-SubCell"/>
</dbReference>
<feature type="transmembrane region" description="Helical" evidence="12">
    <location>
        <begin position="321"/>
        <end position="341"/>
    </location>
</feature>
<protein>
    <submittedName>
        <fullName evidence="14">Sodium:proton antiporter</fullName>
    </submittedName>
</protein>